<evidence type="ECO:0000313" key="3">
    <source>
        <dbReference type="Proteomes" id="UP000033640"/>
    </source>
</evidence>
<dbReference type="Gene3D" id="2.40.380.10">
    <property type="entry name" value="FomD-like"/>
    <property type="match status" value="1"/>
</dbReference>
<dbReference type="Pfam" id="PF04167">
    <property type="entry name" value="DUF402"/>
    <property type="match status" value="1"/>
</dbReference>
<proteinExistence type="predicted"/>
<dbReference type="InterPro" id="IPR035930">
    <property type="entry name" value="FomD-like_sf"/>
</dbReference>
<evidence type="ECO:0000259" key="1">
    <source>
        <dbReference type="Pfam" id="PF04167"/>
    </source>
</evidence>
<feature type="domain" description="DUF402" evidence="1">
    <location>
        <begin position="122"/>
        <end position="239"/>
    </location>
</feature>
<name>A0A0F0L8M0_9MICO</name>
<comment type="caution">
    <text evidence="2">The sequence shown here is derived from an EMBL/GenBank/DDBJ whole genome shotgun (WGS) entry which is preliminary data.</text>
</comment>
<dbReference type="InterPro" id="IPR007295">
    <property type="entry name" value="DUF402"/>
</dbReference>
<accession>A0A0F0L8M0</accession>
<dbReference type="AlphaFoldDB" id="A0A0F0L8M0"/>
<sequence length="292" mass="31952">MRTPLRTTGVSASGGTVELVGRRGADWAHIATTRRPLAEAIAELDSADQAAAHADPAYDRAVASSSPAAPRFAIGQQILWRYGRVIETARVVRDDDRGLVAWTPSASARLDAVPADGRHPREVPLEERFLVPWHAVERAWTGPGILRVAPTGKPWSVWFFRREDGTADGVYVNIELPHRRISGEEAAVFTRDLVLDLWIDAEHRGEEDVWLKDADELAAAVDQGRFSPEQAEAVRVLADHAGAELIMDAAWPLDDGWDQWVPDADADVPLELPETAATAAARTRSGRRSLEG</sequence>
<gene>
    <name evidence="2" type="ORF">RS83_02946</name>
</gene>
<organism evidence="2 3">
    <name type="scientific">Microbacterium oxydans</name>
    <dbReference type="NCBI Taxonomy" id="82380"/>
    <lineage>
        <taxon>Bacteria</taxon>
        <taxon>Bacillati</taxon>
        <taxon>Actinomycetota</taxon>
        <taxon>Actinomycetes</taxon>
        <taxon>Micrococcales</taxon>
        <taxon>Microbacteriaceae</taxon>
        <taxon>Microbacterium</taxon>
    </lineage>
</organism>
<dbReference type="RefSeq" id="WP_197072141.1">
    <property type="nucleotide sequence ID" value="NZ_CAKKLT010000004.1"/>
</dbReference>
<protein>
    <recommendedName>
        <fullName evidence="1">DUF402 domain-containing protein</fullName>
    </recommendedName>
</protein>
<evidence type="ECO:0000313" key="2">
    <source>
        <dbReference type="EMBL" id="KJL27886.1"/>
    </source>
</evidence>
<dbReference type="PATRIC" id="fig|82380.11.peg.2982"/>
<dbReference type="SUPFAM" id="SSF159234">
    <property type="entry name" value="FomD-like"/>
    <property type="match status" value="1"/>
</dbReference>
<reference evidence="2 3" key="1">
    <citation type="submission" date="2015-02" db="EMBL/GenBank/DDBJ databases">
        <title>Draft genome sequences of ten Microbacterium spp. with emphasis on heavy metal contaminated environments.</title>
        <authorList>
            <person name="Corretto E."/>
        </authorList>
    </citation>
    <scope>NUCLEOTIDE SEQUENCE [LARGE SCALE GENOMIC DNA]</scope>
    <source>
        <strain evidence="2 3">BEL4b</strain>
    </source>
</reference>
<dbReference type="EMBL" id="JYIW01000026">
    <property type="protein sequence ID" value="KJL27886.1"/>
    <property type="molecule type" value="Genomic_DNA"/>
</dbReference>
<dbReference type="Proteomes" id="UP000033640">
    <property type="component" value="Unassembled WGS sequence"/>
</dbReference>